<feature type="transmembrane region" description="Helical" evidence="1">
    <location>
        <begin position="74"/>
        <end position="91"/>
    </location>
</feature>
<dbReference type="Pfam" id="PF01757">
    <property type="entry name" value="Acyl_transf_3"/>
    <property type="match status" value="1"/>
</dbReference>
<keyword evidence="1" id="KW-0812">Transmembrane</keyword>
<keyword evidence="1" id="KW-0472">Membrane</keyword>
<sequence length="349" mass="40181">MTFNSKTKERIDWIDYAKALGVFLVIMGHTYKGYSFIGWIYSFHMPLFFFLSGITLKIEQISCKEFLKKRVKSLLIPYILYSIVYIMLEVIKSGLNGNMDETIKYFLRDAFWIRGQQATIGLWFLPLLFLVEVLLMVVYKGIRSKNLRAASVLFITAMGFLYADKIGKALPWGLDAALVVIFFLYAGYVFKQICLSSWMNGKQKDIFKYSIIGVGLLFANIIFNNYNMKLIGDNADMYSLRYGNEILYILSALAGIGFISIVLGYILKNVKSRFWRFMGRNTLHIYCLHGLALMFVRKVLNLYVIKEEDSLRVIGIDIVLSVCTFLLCFVVIWGAKYIGNIILSKVKEK</sequence>
<gene>
    <name evidence="3" type="ORF">BHLFYP23_01598</name>
</gene>
<dbReference type="InterPro" id="IPR002656">
    <property type="entry name" value="Acyl_transf_3_dom"/>
</dbReference>
<dbReference type="PANTHER" id="PTHR37312">
    <property type="entry name" value="MEMBRANE-BOUND ACYLTRANSFERASE YKRP-RELATED"/>
    <property type="match status" value="1"/>
</dbReference>
<feature type="domain" description="Acyltransferase 3" evidence="2">
    <location>
        <begin position="11"/>
        <end position="333"/>
    </location>
</feature>
<name>A0A6N2RE92_BLAHA</name>
<organism evidence="3">
    <name type="scientific">Blautia hansenii</name>
    <name type="common">Ruminococcus hansenii</name>
    <dbReference type="NCBI Taxonomy" id="1322"/>
    <lineage>
        <taxon>Bacteria</taxon>
        <taxon>Bacillati</taxon>
        <taxon>Bacillota</taxon>
        <taxon>Clostridia</taxon>
        <taxon>Lachnospirales</taxon>
        <taxon>Lachnospiraceae</taxon>
        <taxon>Blautia</taxon>
    </lineage>
</organism>
<dbReference type="InterPro" id="IPR052734">
    <property type="entry name" value="Nod_factor_acetyltransferase"/>
</dbReference>
<feature type="transmembrane region" description="Helical" evidence="1">
    <location>
        <begin position="146"/>
        <end position="163"/>
    </location>
</feature>
<feature type="transmembrane region" description="Helical" evidence="1">
    <location>
        <begin position="12"/>
        <end position="30"/>
    </location>
</feature>
<feature type="transmembrane region" description="Helical" evidence="1">
    <location>
        <begin position="120"/>
        <end position="139"/>
    </location>
</feature>
<dbReference type="RefSeq" id="WP_156341866.1">
    <property type="nucleotide sequence ID" value="NZ_CACRSY010000005.1"/>
</dbReference>
<keyword evidence="1" id="KW-1133">Transmembrane helix</keyword>
<keyword evidence="3" id="KW-0012">Acyltransferase</keyword>
<dbReference type="GO" id="GO:0016747">
    <property type="term" value="F:acyltransferase activity, transferring groups other than amino-acyl groups"/>
    <property type="evidence" value="ECO:0007669"/>
    <property type="project" value="InterPro"/>
</dbReference>
<feature type="transmembrane region" description="Helical" evidence="1">
    <location>
        <begin position="286"/>
        <end position="305"/>
    </location>
</feature>
<feature type="transmembrane region" description="Helical" evidence="1">
    <location>
        <begin position="169"/>
        <end position="190"/>
    </location>
</feature>
<dbReference type="PANTHER" id="PTHR37312:SF1">
    <property type="entry name" value="MEMBRANE-BOUND ACYLTRANSFERASE YKRP-RELATED"/>
    <property type="match status" value="1"/>
</dbReference>
<feature type="transmembrane region" description="Helical" evidence="1">
    <location>
        <begin position="246"/>
        <end position="266"/>
    </location>
</feature>
<feature type="transmembrane region" description="Helical" evidence="1">
    <location>
        <begin position="36"/>
        <end position="54"/>
    </location>
</feature>
<dbReference type="EMBL" id="CACRSY010000005">
    <property type="protein sequence ID" value="VYS79563.1"/>
    <property type="molecule type" value="Genomic_DNA"/>
</dbReference>
<evidence type="ECO:0000259" key="2">
    <source>
        <dbReference type="Pfam" id="PF01757"/>
    </source>
</evidence>
<reference evidence="3" key="1">
    <citation type="submission" date="2019-11" db="EMBL/GenBank/DDBJ databases">
        <authorList>
            <person name="Feng L."/>
        </authorList>
    </citation>
    <scope>NUCLEOTIDE SEQUENCE</scope>
    <source>
        <strain evidence="3">BhanseniiLFYP23</strain>
    </source>
</reference>
<feature type="transmembrane region" description="Helical" evidence="1">
    <location>
        <begin position="206"/>
        <end position="226"/>
    </location>
</feature>
<evidence type="ECO:0000256" key="1">
    <source>
        <dbReference type="SAM" id="Phobius"/>
    </source>
</evidence>
<accession>A0A6N2RE92</accession>
<proteinExistence type="predicted"/>
<feature type="transmembrane region" description="Helical" evidence="1">
    <location>
        <begin position="311"/>
        <end position="335"/>
    </location>
</feature>
<evidence type="ECO:0000313" key="3">
    <source>
        <dbReference type="EMBL" id="VYS79563.1"/>
    </source>
</evidence>
<protein>
    <submittedName>
        <fullName evidence="3">Acyltransferase family protein</fullName>
    </submittedName>
</protein>
<keyword evidence="3" id="KW-0808">Transferase</keyword>
<dbReference type="AlphaFoldDB" id="A0A6N2RE92"/>